<dbReference type="PANTHER" id="PTHR30508:SF1">
    <property type="entry name" value="UPF0051 PROTEIN ABCI8, CHLOROPLASTIC-RELATED"/>
    <property type="match status" value="1"/>
</dbReference>
<reference evidence="4" key="1">
    <citation type="submission" date="2010-05" db="EMBL/GenBank/DDBJ databases">
        <authorList>
            <person name="Muzny D."/>
            <person name="Qin X."/>
            <person name="Buhay C."/>
            <person name="Dugan-Rocha S."/>
            <person name="Ding Y."/>
            <person name="Chen G."/>
            <person name="Hawes A."/>
            <person name="Holder M."/>
            <person name="Jhangiani S."/>
            <person name="Johnson A."/>
            <person name="Khan Z."/>
            <person name="Li Z."/>
            <person name="Liu W."/>
            <person name="Liu X."/>
            <person name="Perez L."/>
            <person name="Shen H."/>
            <person name="Wang Q."/>
            <person name="Watt J."/>
            <person name="Xi L."/>
            <person name="Xin Y."/>
            <person name="Zhou J."/>
            <person name="Deng J."/>
            <person name="Jiang H."/>
            <person name="Liu Y."/>
            <person name="Qu J."/>
            <person name="Song X.-Z."/>
            <person name="Zhang L."/>
            <person name="Villasana D."/>
            <person name="Johnson A."/>
            <person name="Liu J."/>
            <person name="Liyanage D."/>
            <person name="Lorensuhewa L."/>
            <person name="Robinson T."/>
            <person name="Song A."/>
            <person name="Song B.-B."/>
            <person name="Dinh H."/>
            <person name="Thornton R."/>
            <person name="Coyle M."/>
            <person name="Francisco L."/>
            <person name="Jackson L."/>
            <person name="Javaid M."/>
            <person name="Korchina V."/>
            <person name="Kovar C."/>
            <person name="Mata R."/>
            <person name="Mathew T."/>
            <person name="Ngo R."/>
            <person name="Nguyen L."/>
            <person name="Nguyen N."/>
            <person name="Okwuonu G."/>
            <person name="Ongeri F."/>
            <person name="Pham C."/>
            <person name="Simmons D."/>
            <person name="Wilczek-Boney K."/>
            <person name="Hale W."/>
            <person name="Jakkamsetti A."/>
            <person name="Pham P."/>
            <person name="Ruth R."/>
            <person name="San Lucas F."/>
            <person name="Warren J."/>
            <person name="Zhang J."/>
            <person name="Zhao Z."/>
            <person name="Zhou C."/>
            <person name="Zhu D."/>
            <person name="Lee S."/>
            <person name="Bess C."/>
            <person name="Blankenburg K."/>
            <person name="Forbes L."/>
            <person name="Fu Q."/>
            <person name="Gubbala S."/>
            <person name="Hirani K."/>
            <person name="Jayaseelan J.C."/>
            <person name="Lara F."/>
            <person name="Munidasa M."/>
            <person name="Palculict T."/>
            <person name="Patil S."/>
            <person name="Pu L.-L."/>
            <person name="Saada N."/>
            <person name="Tang L."/>
            <person name="Weissenberger G."/>
            <person name="Zhu Y."/>
            <person name="Hemphill L."/>
            <person name="Shang Y."/>
            <person name="Youmans B."/>
            <person name="Ayvaz T."/>
            <person name="Ross M."/>
            <person name="Santibanez J."/>
            <person name="Aqrawi P."/>
            <person name="Gross S."/>
            <person name="Joshi V."/>
            <person name="Fowler G."/>
            <person name="Nazareth L."/>
            <person name="Reid J."/>
            <person name="Worley K."/>
            <person name="Petrosino J."/>
            <person name="Highlander S."/>
            <person name="Gibbs R."/>
        </authorList>
    </citation>
    <scope>NUCLEOTIDE SEQUENCE [LARGE SCALE GENOMIC DNA]</scope>
    <source>
        <strain evidence="4">MN8</strain>
    </source>
</reference>
<dbReference type="Pfam" id="PF19295">
    <property type="entry name" value="SufBD_N"/>
    <property type="match status" value="1"/>
</dbReference>
<dbReference type="PANTHER" id="PTHR30508">
    <property type="entry name" value="FES CLUSTER ASSEMBLY PROTEIN SUF"/>
    <property type="match status" value="1"/>
</dbReference>
<dbReference type="EMBL" id="ACJA02000003">
    <property type="protein sequence ID" value="EFH95258.1"/>
    <property type="molecule type" value="Genomic_DNA"/>
</dbReference>
<dbReference type="RefSeq" id="WP_000205572.1">
    <property type="nucleotide sequence ID" value="NZ_CM000952.1"/>
</dbReference>
<protein>
    <submittedName>
        <fullName evidence="4">FeS assembly protein SufD</fullName>
    </submittedName>
</protein>
<evidence type="ECO:0000313" key="4">
    <source>
        <dbReference type="EMBL" id="EFH95258.1"/>
    </source>
</evidence>
<sequence length="435" mass="48549">MTTDILNISEEQLVDYSKAHNEPSWMTELRKKALKLTETLEMPKPDKTKLRKWDFDSFKQHDVKGDVYQSLSQLPESVREIIDVDHSKNLVIQHNNTIAYTQVDDNASKDGVIVEGLADALMNHSDLVQKYFMKDAVTVDEHRITALHTALVNGGVFVYVPKNVVVEHPVQYVVLHDDENASFYNHVIIVTEESAEVTYVENYLSNASGEGNQLNIISEVIAGANSNITYGSVDYMDKGFTGHIIRRGITEADASINWALGLMNEGSQIIDNTTNLFGDRSTSSLKSVVVGTGEQKINLTSKIVQYGKETDGYILKHGVMKEHASSVFNGIGYIKHGGTKSIANQESRVLMLSEHARGDANPILLIDEDDVQAGHAASVGRVDPDQLYYLMSRGISQREAERLVIHGFLDPVVRELPIEDVKRQLREVIERKVSK</sequence>
<organism evidence="4">
    <name type="scientific">Staphylococcus aureus subsp. aureus MN8</name>
    <dbReference type="NCBI Taxonomy" id="548470"/>
    <lineage>
        <taxon>Bacteria</taxon>
        <taxon>Bacillati</taxon>
        <taxon>Bacillota</taxon>
        <taxon>Bacilli</taxon>
        <taxon>Bacillales</taxon>
        <taxon>Staphylococcaceae</taxon>
        <taxon>Staphylococcus</taxon>
    </lineage>
</organism>
<dbReference type="Proteomes" id="UP000003455">
    <property type="component" value="Chromosome"/>
</dbReference>
<evidence type="ECO:0000259" key="2">
    <source>
        <dbReference type="Pfam" id="PF01458"/>
    </source>
</evidence>
<name>A0A0E1X8U7_STAAU</name>
<dbReference type="AlphaFoldDB" id="A0A0E1X8U7"/>
<proteinExistence type="inferred from homology"/>
<dbReference type="InterPro" id="IPR045595">
    <property type="entry name" value="SufBD_N"/>
</dbReference>
<gene>
    <name evidence="4" type="primary">sufD</name>
    <name evidence="4" type="ORF">HMPREF0769_11468</name>
</gene>
<evidence type="ECO:0000259" key="3">
    <source>
        <dbReference type="Pfam" id="PF19295"/>
    </source>
</evidence>
<dbReference type="Pfam" id="PF01458">
    <property type="entry name" value="SUFBD_core"/>
    <property type="match status" value="1"/>
</dbReference>
<feature type="domain" description="SUF system FeS cluster assembly SufBD N-terminal" evidence="3">
    <location>
        <begin position="22"/>
        <end position="171"/>
    </location>
</feature>
<comment type="similarity">
    <text evidence="1">Belongs to the iron-sulfur cluster assembly SufBD family.</text>
</comment>
<dbReference type="InterPro" id="IPR055346">
    <property type="entry name" value="Fe-S_cluster_assembly_SufBD"/>
</dbReference>
<dbReference type="SUPFAM" id="SSF101960">
    <property type="entry name" value="Stabilizer of iron transporter SufD"/>
    <property type="match status" value="1"/>
</dbReference>
<dbReference type="GO" id="GO:0016226">
    <property type="term" value="P:iron-sulfur cluster assembly"/>
    <property type="evidence" value="ECO:0007669"/>
    <property type="project" value="InterPro"/>
</dbReference>
<dbReference type="HOGENOM" id="CLU_026231_3_0_9"/>
<dbReference type="InterPro" id="IPR011542">
    <property type="entry name" value="SUF_FeS_clus_asmbl_SufD"/>
</dbReference>
<accession>A0A0E1X8U7</accession>
<dbReference type="InterPro" id="IPR000825">
    <property type="entry name" value="SUF_FeS_clus_asmbl_SufBD_core"/>
</dbReference>
<dbReference type="InterPro" id="IPR037284">
    <property type="entry name" value="SUF_FeS_clus_asmbl_SufBD_sf"/>
</dbReference>
<feature type="domain" description="SUF system FeS cluster assembly SufBD core" evidence="2">
    <location>
        <begin position="177"/>
        <end position="408"/>
    </location>
</feature>
<dbReference type="NCBIfam" id="TIGR01981">
    <property type="entry name" value="sufD"/>
    <property type="match status" value="1"/>
</dbReference>
<comment type="caution">
    <text evidence="4">The sequence shown here is derived from an EMBL/GenBank/DDBJ whole genome shotgun (WGS) entry which is preliminary data.</text>
</comment>
<dbReference type="SMR" id="A0A0E1X8U7"/>
<evidence type="ECO:0000256" key="1">
    <source>
        <dbReference type="ARBA" id="ARBA00043967"/>
    </source>
</evidence>